<accession>A0AAV3YXD3</accession>
<keyword evidence="2" id="KW-1185">Reference proteome</keyword>
<protein>
    <submittedName>
        <fullName evidence="1">Uncharacterized protein</fullName>
    </submittedName>
</protein>
<comment type="caution">
    <text evidence="1">The sequence shown here is derived from an EMBL/GenBank/DDBJ whole genome shotgun (WGS) entry which is preliminary data.</text>
</comment>
<reference evidence="1 2" key="1">
    <citation type="journal article" date="2021" name="Elife">
        <title>Chloroplast acquisition without the gene transfer in kleptoplastic sea slugs, Plakobranchus ocellatus.</title>
        <authorList>
            <person name="Maeda T."/>
            <person name="Takahashi S."/>
            <person name="Yoshida T."/>
            <person name="Shimamura S."/>
            <person name="Takaki Y."/>
            <person name="Nagai Y."/>
            <person name="Toyoda A."/>
            <person name="Suzuki Y."/>
            <person name="Arimoto A."/>
            <person name="Ishii H."/>
            <person name="Satoh N."/>
            <person name="Nishiyama T."/>
            <person name="Hasebe M."/>
            <person name="Maruyama T."/>
            <person name="Minagawa J."/>
            <person name="Obokata J."/>
            <person name="Shigenobu S."/>
        </authorList>
    </citation>
    <scope>NUCLEOTIDE SEQUENCE [LARGE SCALE GENOMIC DNA]</scope>
</reference>
<name>A0AAV3YXD3_9GAST</name>
<evidence type="ECO:0000313" key="1">
    <source>
        <dbReference type="EMBL" id="GFN87042.1"/>
    </source>
</evidence>
<proteinExistence type="predicted"/>
<evidence type="ECO:0000313" key="2">
    <source>
        <dbReference type="Proteomes" id="UP000735302"/>
    </source>
</evidence>
<dbReference type="AlphaFoldDB" id="A0AAV3YXD3"/>
<dbReference type="Proteomes" id="UP000735302">
    <property type="component" value="Unassembled WGS sequence"/>
</dbReference>
<sequence>MLEEDSPGYTLWRIDQAPGDISNYQDPLYLGLCSIPLLYPHRSGGSGGHNAFTGLFWRRYDIGHNAFTGLVWRRYDTGHNGFTELFWRRYDTGH</sequence>
<organism evidence="1 2">
    <name type="scientific">Plakobranchus ocellatus</name>
    <dbReference type="NCBI Taxonomy" id="259542"/>
    <lineage>
        <taxon>Eukaryota</taxon>
        <taxon>Metazoa</taxon>
        <taxon>Spiralia</taxon>
        <taxon>Lophotrochozoa</taxon>
        <taxon>Mollusca</taxon>
        <taxon>Gastropoda</taxon>
        <taxon>Heterobranchia</taxon>
        <taxon>Euthyneura</taxon>
        <taxon>Panpulmonata</taxon>
        <taxon>Sacoglossa</taxon>
        <taxon>Placobranchoidea</taxon>
        <taxon>Plakobranchidae</taxon>
        <taxon>Plakobranchus</taxon>
    </lineage>
</organism>
<gene>
    <name evidence="1" type="ORF">PoB_001354800</name>
</gene>
<dbReference type="EMBL" id="BLXT01001645">
    <property type="protein sequence ID" value="GFN87042.1"/>
    <property type="molecule type" value="Genomic_DNA"/>
</dbReference>